<protein>
    <submittedName>
        <fullName evidence="6">Crp/Fnr family transcriptional regulator</fullName>
    </submittedName>
</protein>
<evidence type="ECO:0000256" key="3">
    <source>
        <dbReference type="ARBA" id="ARBA00023163"/>
    </source>
</evidence>
<dbReference type="InterPro" id="IPR014710">
    <property type="entry name" value="RmlC-like_jellyroll"/>
</dbReference>
<accession>A0ABQ2Y7I6</accession>
<dbReference type="Proteomes" id="UP000659223">
    <property type="component" value="Unassembled WGS sequence"/>
</dbReference>
<dbReference type="Pfam" id="PF00027">
    <property type="entry name" value="cNMP_binding"/>
    <property type="match status" value="1"/>
</dbReference>
<evidence type="ECO:0000259" key="5">
    <source>
        <dbReference type="PROSITE" id="PS51063"/>
    </source>
</evidence>
<reference evidence="7" key="1">
    <citation type="journal article" date="2019" name="Int. J. Syst. Evol. Microbiol.">
        <title>The Global Catalogue of Microorganisms (GCM) 10K type strain sequencing project: providing services to taxonomists for standard genome sequencing and annotation.</title>
        <authorList>
            <consortium name="The Broad Institute Genomics Platform"/>
            <consortium name="The Broad Institute Genome Sequencing Center for Infectious Disease"/>
            <person name="Wu L."/>
            <person name="Ma J."/>
        </authorList>
    </citation>
    <scope>NUCLEOTIDE SEQUENCE [LARGE SCALE GENOMIC DNA]</scope>
    <source>
        <strain evidence="7">JCM 4586</strain>
    </source>
</reference>
<dbReference type="RefSeq" id="WP_190020128.1">
    <property type="nucleotide sequence ID" value="NZ_BMUT01000001.1"/>
</dbReference>
<dbReference type="InterPro" id="IPR036390">
    <property type="entry name" value="WH_DNA-bd_sf"/>
</dbReference>
<keyword evidence="3" id="KW-0804">Transcription</keyword>
<dbReference type="SUPFAM" id="SSF51206">
    <property type="entry name" value="cAMP-binding domain-like"/>
    <property type="match status" value="1"/>
</dbReference>
<dbReference type="Gene3D" id="2.60.120.10">
    <property type="entry name" value="Jelly Rolls"/>
    <property type="match status" value="1"/>
</dbReference>
<dbReference type="InterPro" id="IPR018490">
    <property type="entry name" value="cNMP-bd_dom_sf"/>
</dbReference>
<dbReference type="InterPro" id="IPR000595">
    <property type="entry name" value="cNMP-bd_dom"/>
</dbReference>
<evidence type="ECO:0000313" key="7">
    <source>
        <dbReference type="Proteomes" id="UP000659223"/>
    </source>
</evidence>
<dbReference type="EMBL" id="BMUT01000001">
    <property type="protein sequence ID" value="GGX65508.1"/>
    <property type="molecule type" value="Genomic_DNA"/>
</dbReference>
<dbReference type="Pfam" id="PF13545">
    <property type="entry name" value="HTH_Crp_2"/>
    <property type="match status" value="1"/>
</dbReference>
<dbReference type="Gene3D" id="1.10.10.10">
    <property type="entry name" value="Winged helix-like DNA-binding domain superfamily/Winged helix DNA-binding domain"/>
    <property type="match status" value="1"/>
</dbReference>
<dbReference type="InterPro" id="IPR012318">
    <property type="entry name" value="HTH_CRP"/>
</dbReference>
<dbReference type="PROSITE" id="PS50042">
    <property type="entry name" value="CNMP_BINDING_3"/>
    <property type="match status" value="1"/>
</dbReference>
<proteinExistence type="predicted"/>
<dbReference type="PANTHER" id="PTHR24567:SF26">
    <property type="entry name" value="REGULATORY PROTEIN YEIL"/>
    <property type="match status" value="1"/>
</dbReference>
<dbReference type="SMART" id="SM00419">
    <property type="entry name" value="HTH_CRP"/>
    <property type="match status" value="1"/>
</dbReference>
<name>A0ABQ2Y7I6_9ACTN</name>
<organism evidence="6 7">
    <name type="scientific">Streptomyces hiroshimensis</name>
    <dbReference type="NCBI Taxonomy" id="66424"/>
    <lineage>
        <taxon>Bacteria</taxon>
        <taxon>Bacillati</taxon>
        <taxon>Actinomycetota</taxon>
        <taxon>Actinomycetes</taxon>
        <taxon>Kitasatosporales</taxon>
        <taxon>Streptomycetaceae</taxon>
        <taxon>Streptomyces</taxon>
    </lineage>
</organism>
<dbReference type="InterPro" id="IPR050397">
    <property type="entry name" value="Env_Response_Regulators"/>
</dbReference>
<sequence>MGGQSHEERKRPARVLGVTFAELIGQATWAELLEEGHVRPHRAGEVLLRQGDPGTHALALIRGAVKVTRVERDGRVRVLAFRGTGDVVGEAAAAHSGAARLATVESVSACTVAVVEKDRFTKFVDGHGLWPALHEHAQIRLAESDTARSGYGGSCRRLAGALLALVAAVGETPSPTGLELAVTRAELAQYLGVSRNTVSSRLAEIGEGVVAGKRKSIVIHDIDGLRAVAADAGE</sequence>
<evidence type="ECO:0000256" key="1">
    <source>
        <dbReference type="ARBA" id="ARBA00023015"/>
    </source>
</evidence>
<keyword evidence="2" id="KW-0238">DNA-binding</keyword>
<evidence type="ECO:0000256" key="2">
    <source>
        <dbReference type="ARBA" id="ARBA00023125"/>
    </source>
</evidence>
<dbReference type="CDD" id="cd00038">
    <property type="entry name" value="CAP_ED"/>
    <property type="match status" value="1"/>
</dbReference>
<keyword evidence="1" id="KW-0805">Transcription regulation</keyword>
<dbReference type="InterPro" id="IPR036388">
    <property type="entry name" value="WH-like_DNA-bd_sf"/>
</dbReference>
<feature type="domain" description="Cyclic nucleotide-binding" evidence="4">
    <location>
        <begin position="20"/>
        <end position="124"/>
    </location>
</feature>
<dbReference type="SUPFAM" id="SSF46785">
    <property type="entry name" value="Winged helix' DNA-binding domain"/>
    <property type="match status" value="1"/>
</dbReference>
<evidence type="ECO:0000313" key="6">
    <source>
        <dbReference type="EMBL" id="GGX65508.1"/>
    </source>
</evidence>
<gene>
    <name evidence="6" type="ORF">GCM10010324_08150</name>
</gene>
<evidence type="ECO:0000259" key="4">
    <source>
        <dbReference type="PROSITE" id="PS50042"/>
    </source>
</evidence>
<dbReference type="SMART" id="SM00100">
    <property type="entry name" value="cNMP"/>
    <property type="match status" value="1"/>
</dbReference>
<comment type="caution">
    <text evidence="6">The sequence shown here is derived from an EMBL/GenBank/DDBJ whole genome shotgun (WGS) entry which is preliminary data.</text>
</comment>
<dbReference type="PANTHER" id="PTHR24567">
    <property type="entry name" value="CRP FAMILY TRANSCRIPTIONAL REGULATORY PROTEIN"/>
    <property type="match status" value="1"/>
</dbReference>
<dbReference type="PROSITE" id="PS51063">
    <property type="entry name" value="HTH_CRP_2"/>
    <property type="match status" value="1"/>
</dbReference>
<keyword evidence="7" id="KW-1185">Reference proteome</keyword>
<feature type="domain" description="HTH crp-type" evidence="5">
    <location>
        <begin position="152"/>
        <end position="223"/>
    </location>
</feature>